<dbReference type="Proteomes" id="UP000250134">
    <property type="component" value="Chromosome"/>
</dbReference>
<evidence type="ECO:0000256" key="2">
    <source>
        <dbReference type="ARBA" id="ARBA00022448"/>
    </source>
</evidence>
<feature type="transmembrane region" description="Helical" evidence="7">
    <location>
        <begin position="235"/>
        <end position="255"/>
    </location>
</feature>
<dbReference type="Pfam" id="PF00528">
    <property type="entry name" value="BPD_transp_1"/>
    <property type="match status" value="1"/>
</dbReference>
<feature type="transmembrane region" description="Helical" evidence="7">
    <location>
        <begin position="158"/>
        <end position="181"/>
    </location>
</feature>
<keyword evidence="3" id="KW-1003">Cell membrane</keyword>
<feature type="transmembrane region" description="Helical" evidence="7">
    <location>
        <begin position="77"/>
        <end position="98"/>
    </location>
</feature>
<dbReference type="SUPFAM" id="SSF161098">
    <property type="entry name" value="MetI-like"/>
    <property type="match status" value="1"/>
</dbReference>
<dbReference type="EMBL" id="CP014855">
    <property type="protein sequence ID" value="ASJ01464.1"/>
    <property type="molecule type" value="Genomic_DNA"/>
</dbReference>
<dbReference type="PANTHER" id="PTHR30193">
    <property type="entry name" value="ABC TRANSPORTER PERMEASE PROTEIN"/>
    <property type="match status" value="1"/>
</dbReference>
<dbReference type="InterPro" id="IPR051393">
    <property type="entry name" value="ABC_transporter_permease"/>
</dbReference>
<dbReference type="GO" id="GO:0005886">
    <property type="term" value="C:plasma membrane"/>
    <property type="evidence" value="ECO:0007669"/>
    <property type="project" value="UniProtKB-SubCell"/>
</dbReference>
<feature type="domain" description="ABC transmembrane type-1" evidence="8">
    <location>
        <begin position="73"/>
        <end position="285"/>
    </location>
</feature>
<evidence type="ECO:0000256" key="7">
    <source>
        <dbReference type="RuleBase" id="RU363032"/>
    </source>
</evidence>
<accession>A0A2Z2MC00</accession>
<keyword evidence="6 7" id="KW-0472">Membrane</keyword>
<feature type="transmembrane region" description="Helical" evidence="7">
    <location>
        <begin position="110"/>
        <end position="130"/>
    </location>
</feature>
<dbReference type="GO" id="GO:0055085">
    <property type="term" value="P:transmembrane transport"/>
    <property type="evidence" value="ECO:0007669"/>
    <property type="project" value="InterPro"/>
</dbReference>
<evidence type="ECO:0000256" key="1">
    <source>
        <dbReference type="ARBA" id="ARBA00004651"/>
    </source>
</evidence>
<evidence type="ECO:0000313" key="9">
    <source>
        <dbReference type="EMBL" id="ASJ01464.1"/>
    </source>
</evidence>
<evidence type="ECO:0000256" key="4">
    <source>
        <dbReference type="ARBA" id="ARBA00022692"/>
    </source>
</evidence>
<keyword evidence="5 7" id="KW-1133">Transmembrane helix</keyword>
<sequence>MVSLPSRRKMKYTLEAYGFLAPALVILITFIIYPVLNLFYISFFDWRGLGAKEFVFLDNYKMILQREEFRQVLKNTIIYILGVVPTTMVLSLIAAVLLNTKIRLKSFYRTSIFSPTAISFVATGIIWVWMFNSDYGLVNRVLEALGFSPLDWLKSTSYAMLAVIIATVWARVGYFMVIYLAGLQTIPEEYYEAAEVDGATSFRKFLHITLPLLKPTHVLVLVMLTIFSFRDFDQIYTMTGGGPLMSTTTLAYYIYVLSFERFRFSEGATVAVILLFFVIAVQYLQRKVFGDEAIY</sequence>
<protein>
    <recommendedName>
        <fullName evidence="8">ABC transmembrane type-1 domain-containing protein</fullName>
    </recommendedName>
</protein>
<dbReference type="RefSeq" id="WP_088885797.1">
    <property type="nucleotide sequence ID" value="NZ_CP014855.1"/>
</dbReference>
<dbReference type="GeneID" id="33332529"/>
<dbReference type="CDD" id="cd06261">
    <property type="entry name" value="TM_PBP2"/>
    <property type="match status" value="1"/>
</dbReference>
<evidence type="ECO:0000259" key="8">
    <source>
        <dbReference type="PROSITE" id="PS50928"/>
    </source>
</evidence>
<dbReference type="InterPro" id="IPR000515">
    <property type="entry name" value="MetI-like"/>
</dbReference>
<dbReference type="KEGG" id="tgg:A3K92_08205"/>
<dbReference type="Gene3D" id="1.10.3720.10">
    <property type="entry name" value="MetI-like"/>
    <property type="match status" value="1"/>
</dbReference>
<dbReference type="AlphaFoldDB" id="A0A2Z2MC00"/>
<comment type="similarity">
    <text evidence="7">Belongs to the binding-protein-dependent transport system permease family.</text>
</comment>
<name>A0A2Z2MC00_THEGO</name>
<comment type="subcellular location">
    <subcellularLocation>
        <location evidence="1 7">Cell membrane</location>
        <topology evidence="1 7">Multi-pass membrane protein</topology>
    </subcellularLocation>
</comment>
<feature type="transmembrane region" description="Helical" evidence="7">
    <location>
        <begin position="212"/>
        <end position="229"/>
    </location>
</feature>
<dbReference type="OrthoDB" id="45815at2157"/>
<evidence type="ECO:0000256" key="3">
    <source>
        <dbReference type="ARBA" id="ARBA00022475"/>
    </source>
</evidence>
<reference evidence="9 10" key="1">
    <citation type="submission" date="2016-03" db="EMBL/GenBank/DDBJ databases">
        <title>Complete genome sequence of Thermococcus gorgonarius.</title>
        <authorList>
            <person name="Oger P.M."/>
        </authorList>
    </citation>
    <scope>NUCLEOTIDE SEQUENCE [LARGE SCALE GENOMIC DNA]</scope>
    <source>
        <strain evidence="9 10">W-12</strain>
    </source>
</reference>
<evidence type="ECO:0000256" key="6">
    <source>
        <dbReference type="ARBA" id="ARBA00023136"/>
    </source>
</evidence>
<evidence type="ECO:0000256" key="5">
    <source>
        <dbReference type="ARBA" id="ARBA00022989"/>
    </source>
</evidence>
<evidence type="ECO:0000313" key="10">
    <source>
        <dbReference type="Proteomes" id="UP000250134"/>
    </source>
</evidence>
<organism evidence="9 10">
    <name type="scientific">Thermococcus gorgonarius</name>
    <dbReference type="NCBI Taxonomy" id="71997"/>
    <lineage>
        <taxon>Archaea</taxon>
        <taxon>Methanobacteriati</taxon>
        <taxon>Methanobacteriota</taxon>
        <taxon>Thermococci</taxon>
        <taxon>Thermococcales</taxon>
        <taxon>Thermococcaceae</taxon>
        <taxon>Thermococcus</taxon>
    </lineage>
</organism>
<keyword evidence="4 7" id="KW-0812">Transmembrane</keyword>
<gene>
    <name evidence="9" type="ORF">A3K92_08205</name>
</gene>
<feature type="transmembrane region" description="Helical" evidence="7">
    <location>
        <begin position="12"/>
        <end position="36"/>
    </location>
</feature>
<feature type="transmembrane region" description="Helical" evidence="7">
    <location>
        <begin position="267"/>
        <end position="285"/>
    </location>
</feature>
<dbReference type="PANTHER" id="PTHR30193:SF37">
    <property type="entry name" value="INNER MEMBRANE ABC TRANSPORTER PERMEASE PROTEIN YCJO"/>
    <property type="match status" value="1"/>
</dbReference>
<keyword evidence="10" id="KW-1185">Reference proteome</keyword>
<dbReference type="PROSITE" id="PS50928">
    <property type="entry name" value="ABC_TM1"/>
    <property type="match status" value="1"/>
</dbReference>
<proteinExistence type="inferred from homology"/>
<keyword evidence="2 7" id="KW-0813">Transport</keyword>
<dbReference type="InterPro" id="IPR035906">
    <property type="entry name" value="MetI-like_sf"/>
</dbReference>